<accession>A0A0D9XIZ1</accession>
<dbReference type="Gene3D" id="3.40.50.720">
    <property type="entry name" value="NAD(P)-binding Rossmann-like Domain"/>
    <property type="match status" value="1"/>
</dbReference>
<comment type="function">
    <text evidence="4">Catalyzes the reduction of fatty acyl-CoA to fatty alcohols.</text>
</comment>
<comment type="catalytic activity">
    <reaction evidence="4">
        <text>a long-chain fatty acyl-CoA + 2 NADPH + 2 H(+) = a long-chain primary fatty alcohol + 2 NADP(+) + CoA</text>
        <dbReference type="Rhea" id="RHEA:52716"/>
        <dbReference type="ChEBI" id="CHEBI:15378"/>
        <dbReference type="ChEBI" id="CHEBI:57287"/>
        <dbReference type="ChEBI" id="CHEBI:57783"/>
        <dbReference type="ChEBI" id="CHEBI:58349"/>
        <dbReference type="ChEBI" id="CHEBI:77396"/>
        <dbReference type="ChEBI" id="CHEBI:83139"/>
        <dbReference type="EC" id="1.2.1.84"/>
    </reaction>
</comment>
<dbReference type="EC" id="1.2.1.84" evidence="4"/>
<dbReference type="Pfam" id="PF07993">
    <property type="entry name" value="NAD_binding_4"/>
    <property type="match status" value="1"/>
</dbReference>
<dbReference type="GO" id="GO:0102965">
    <property type="term" value="F:alcohol-forming long-chain fatty acyl-CoA reductase activity"/>
    <property type="evidence" value="ECO:0007669"/>
    <property type="project" value="UniProtKB-EC"/>
</dbReference>
<reference evidence="7" key="3">
    <citation type="submission" date="2015-04" db="UniProtKB">
        <authorList>
            <consortium name="EnsemblPlants"/>
        </authorList>
    </citation>
    <scope>IDENTIFICATION</scope>
</reference>
<evidence type="ECO:0000313" key="8">
    <source>
        <dbReference type="Proteomes" id="UP000032180"/>
    </source>
</evidence>
<dbReference type="Pfam" id="PF03015">
    <property type="entry name" value="Sterile"/>
    <property type="match status" value="1"/>
</dbReference>
<dbReference type="InterPro" id="IPR026055">
    <property type="entry name" value="FAR"/>
</dbReference>
<reference evidence="7 8" key="1">
    <citation type="submission" date="2012-08" db="EMBL/GenBank/DDBJ databases">
        <title>Oryza genome evolution.</title>
        <authorList>
            <person name="Wing R.A."/>
        </authorList>
    </citation>
    <scope>NUCLEOTIDE SEQUENCE</scope>
</reference>
<feature type="domain" description="Thioester reductase (TE)" evidence="6">
    <location>
        <begin position="18"/>
        <end position="196"/>
    </location>
</feature>
<dbReference type="CDD" id="cd09071">
    <property type="entry name" value="FAR_C"/>
    <property type="match status" value="1"/>
</dbReference>
<dbReference type="Gramene" id="LPERR10G05130.3">
    <property type="protein sequence ID" value="LPERR10G05130.3"/>
    <property type="gene ID" value="LPERR10G05130"/>
</dbReference>
<evidence type="ECO:0000256" key="2">
    <source>
        <dbReference type="ARBA" id="ARBA00022516"/>
    </source>
</evidence>
<evidence type="ECO:0000259" key="6">
    <source>
        <dbReference type="Pfam" id="PF07993"/>
    </source>
</evidence>
<keyword evidence="4" id="KW-0521">NADP</keyword>
<dbReference type="InterPro" id="IPR036291">
    <property type="entry name" value="NAD(P)-bd_dom_sf"/>
</dbReference>
<keyword evidence="8" id="KW-1185">Reference proteome</keyword>
<proteinExistence type="inferred from homology"/>
<dbReference type="GO" id="GO:0035336">
    <property type="term" value="P:long-chain fatty-acyl-CoA metabolic process"/>
    <property type="evidence" value="ECO:0007669"/>
    <property type="project" value="TreeGrafter"/>
</dbReference>
<dbReference type="PANTHER" id="PTHR11011">
    <property type="entry name" value="MALE STERILITY PROTEIN 2-RELATED"/>
    <property type="match status" value="1"/>
</dbReference>
<name>A0A0D9XIZ1_9ORYZ</name>
<dbReference type="SUPFAM" id="SSF51735">
    <property type="entry name" value="NAD(P)-binding Rossmann-fold domains"/>
    <property type="match status" value="1"/>
</dbReference>
<sequence length="437" mass="50397">MEKLPGAAERFRGKTVLITGATGFIAKLVVEKILRLQPEVKRLYLLVRAADQVSAKQRVRSEIFQPLRDKYQTHFNFWFWDKVFPLAGDVSLTNLGIGDARLAEDVRKETYIIVHMAATVNFAERYDTALEVNTMGVKHMIEFASKCTNLELVLLVSTAYVNIIMEKGIIMEKPLQQWRSFDGRFNLDLSEEMAFKEAKLKELVSRNASKHNIRNTMKKIGAERAIDTWISNYGKGQLKFFPTDVTTVIDVVPADIVVNAMLSIISYHPQGTTDFIYQIGSSVTNPLKIGKMGDLTYKYFSEKPFVGAKGEAVRVKQPNFLAAMSSFYEIMDKHYKVPLQDMLRRGLSTAEDHHIYNHLKREYDFTVAVAEVYWSFTIPKMRYDDSKMQNLMAMMTERDRELIPCNTRVINWNKYFMETHIPGVMDYESRELTRARI</sequence>
<dbReference type="EnsemblPlants" id="LPERR10G05130.3">
    <property type="protein sequence ID" value="LPERR10G05130.3"/>
    <property type="gene ID" value="LPERR10G05130"/>
</dbReference>
<keyword evidence="3 4" id="KW-0443">Lipid metabolism</keyword>
<feature type="domain" description="Fatty acyl-CoA reductase C-terminal" evidence="5">
    <location>
        <begin position="359"/>
        <end position="427"/>
    </location>
</feature>
<dbReference type="InterPro" id="IPR013120">
    <property type="entry name" value="FAR_NAD-bd"/>
</dbReference>
<dbReference type="Proteomes" id="UP000032180">
    <property type="component" value="Chromosome 10"/>
</dbReference>
<evidence type="ECO:0000313" key="7">
    <source>
        <dbReference type="EnsemblPlants" id="LPERR10G05130.3"/>
    </source>
</evidence>
<protein>
    <recommendedName>
        <fullName evidence="4">Fatty acyl-CoA reductase</fullName>
        <ecNumber evidence="4">1.2.1.84</ecNumber>
    </recommendedName>
</protein>
<keyword evidence="2 4" id="KW-0444">Lipid biosynthesis</keyword>
<evidence type="ECO:0000256" key="3">
    <source>
        <dbReference type="ARBA" id="ARBA00023098"/>
    </source>
</evidence>
<dbReference type="AlphaFoldDB" id="A0A0D9XIZ1"/>
<evidence type="ECO:0000256" key="4">
    <source>
        <dbReference type="RuleBase" id="RU363097"/>
    </source>
</evidence>
<comment type="similarity">
    <text evidence="1 4">Belongs to the fatty acyl-CoA reductase family.</text>
</comment>
<dbReference type="GO" id="GO:0080019">
    <property type="term" value="F:alcohol-forming very long-chain fatty acyl-CoA reductase activity"/>
    <property type="evidence" value="ECO:0007669"/>
    <property type="project" value="InterPro"/>
</dbReference>
<dbReference type="GO" id="GO:0010345">
    <property type="term" value="P:suberin biosynthetic process"/>
    <property type="evidence" value="ECO:0007669"/>
    <property type="project" value="TreeGrafter"/>
</dbReference>
<keyword evidence="4" id="KW-0560">Oxidoreductase</keyword>
<evidence type="ECO:0000256" key="1">
    <source>
        <dbReference type="ARBA" id="ARBA00005928"/>
    </source>
</evidence>
<dbReference type="InterPro" id="IPR033640">
    <property type="entry name" value="FAR_C"/>
</dbReference>
<evidence type="ECO:0000259" key="5">
    <source>
        <dbReference type="Pfam" id="PF03015"/>
    </source>
</evidence>
<reference evidence="8" key="2">
    <citation type="submission" date="2013-12" db="EMBL/GenBank/DDBJ databases">
        <authorList>
            <person name="Yu Y."/>
            <person name="Lee S."/>
            <person name="de Baynast K."/>
            <person name="Wissotski M."/>
            <person name="Liu L."/>
            <person name="Talag J."/>
            <person name="Goicoechea J."/>
            <person name="Angelova A."/>
            <person name="Jetty R."/>
            <person name="Kudrna D."/>
            <person name="Golser W."/>
            <person name="Rivera L."/>
            <person name="Zhang J."/>
            <person name="Wing R."/>
        </authorList>
    </citation>
    <scope>NUCLEOTIDE SEQUENCE</scope>
</reference>
<dbReference type="PANTHER" id="PTHR11011:SF110">
    <property type="entry name" value="FATTY ACYL-COA REDUCTASE"/>
    <property type="match status" value="1"/>
</dbReference>
<organism evidence="7 8">
    <name type="scientific">Leersia perrieri</name>
    <dbReference type="NCBI Taxonomy" id="77586"/>
    <lineage>
        <taxon>Eukaryota</taxon>
        <taxon>Viridiplantae</taxon>
        <taxon>Streptophyta</taxon>
        <taxon>Embryophyta</taxon>
        <taxon>Tracheophyta</taxon>
        <taxon>Spermatophyta</taxon>
        <taxon>Magnoliopsida</taxon>
        <taxon>Liliopsida</taxon>
        <taxon>Poales</taxon>
        <taxon>Poaceae</taxon>
        <taxon>BOP clade</taxon>
        <taxon>Oryzoideae</taxon>
        <taxon>Oryzeae</taxon>
        <taxon>Oryzinae</taxon>
        <taxon>Leersia</taxon>
    </lineage>
</organism>